<dbReference type="GO" id="GO:0046872">
    <property type="term" value="F:metal ion binding"/>
    <property type="evidence" value="ECO:0007669"/>
    <property type="project" value="UniProtKB-KW"/>
</dbReference>
<sequence length="355" mass="40173">MKLENLGWSSFFQEHFAAYAEQGYIAGRIALEHKHLYRIFTEHGELLGEVTGKLRYTATGREDYPAVGDWVVIQPRMEEKKAAIHAILPRKSKFSRKAAGSVPEEQIVAANVDTVFLVNALNNDFNVRRIERYLILAWESGATPVIILSKADLCQDVEQKLAEVESVAFGVPIHVISSERREGFDPILAYLANGTTIALLGSSGVGKSTLINRLAGDQKQRVNEVRQGDDRGKHTTTHRELVLLPQGGIIIDTPGMRELHMWEADEGFRDAFEDIEELAAACHYRDCRHQKEPGCAVQQALRDGTLDAGRYRNYQKLQRELAFQARKDDASLQLAEKQKWKKIQMEAKQRVHKKR</sequence>
<dbReference type="PANTHER" id="PTHR32120:SF10">
    <property type="entry name" value="SMALL RIBOSOMAL SUBUNIT BIOGENESIS GTPASE RSGA"/>
    <property type="match status" value="1"/>
</dbReference>
<evidence type="ECO:0000313" key="13">
    <source>
        <dbReference type="EMBL" id="AJY74831.1"/>
    </source>
</evidence>
<keyword evidence="5 10" id="KW-0547">Nucleotide-binding</keyword>
<dbReference type="AlphaFoldDB" id="A0A0D5NHT6"/>
<evidence type="ECO:0000256" key="1">
    <source>
        <dbReference type="ARBA" id="ARBA00022490"/>
    </source>
</evidence>
<dbReference type="InterPro" id="IPR004881">
    <property type="entry name" value="Ribosome_biogen_GTPase_RsgA"/>
</dbReference>
<dbReference type="Gene3D" id="3.40.50.300">
    <property type="entry name" value="P-loop containing nucleotide triphosphate hydrolases"/>
    <property type="match status" value="1"/>
</dbReference>
<comment type="function">
    <text evidence="10">One of several proteins that assist in the late maturation steps of the functional core of the 30S ribosomal subunit. Helps release RbfA from mature subunits. May play a role in the assembly of ribosomal proteins into the subunit. Circularly permuted GTPase that catalyzes slow GTP hydrolysis, GTPase activity is stimulated by the 30S ribosomal subunit.</text>
</comment>
<feature type="binding site" evidence="10">
    <location>
        <position position="287"/>
    </location>
    <ligand>
        <name>Zn(2+)</name>
        <dbReference type="ChEBI" id="CHEBI:29105"/>
    </ligand>
</feature>
<dbReference type="GO" id="GO:0042274">
    <property type="term" value="P:ribosomal small subunit biogenesis"/>
    <property type="evidence" value="ECO:0007669"/>
    <property type="project" value="UniProtKB-UniRule"/>
</dbReference>
<keyword evidence="14" id="KW-1185">Reference proteome</keyword>
<dbReference type="OrthoDB" id="9809485at2"/>
<feature type="domain" description="EngC GTPase" evidence="11">
    <location>
        <begin position="110"/>
        <end position="257"/>
    </location>
</feature>
<organism evidence="13 14">
    <name type="scientific">Paenibacillus beijingensis</name>
    <dbReference type="NCBI Taxonomy" id="1126833"/>
    <lineage>
        <taxon>Bacteria</taxon>
        <taxon>Bacillati</taxon>
        <taxon>Bacillota</taxon>
        <taxon>Bacilli</taxon>
        <taxon>Bacillales</taxon>
        <taxon>Paenibacillaceae</taxon>
        <taxon>Paenibacillus</taxon>
    </lineage>
</organism>
<evidence type="ECO:0000256" key="5">
    <source>
        <dbReference type="ARBA" id="ARBA00022741"/>
    </source>
</evidence>
<keyword evidence="2 10" id="KW-0690">Ribosome biogenesis</keyword>
<comment type="cofactor">
    <cofactor evidence="10">
        <name>Zn(2+)</name>
        <dbReference type="ChEBI" id="CHEBI:29105"/>
    </cofactor>
    <text evidence="10">Binds 1 zinc ion per subunit.</text>
</comment>
<reference evidence="13 14" key="1">
    <citation type="journal article" date="2015" name="J. Biotechnol.">
        <title>Complete genome sequence of Paenibacillus beijingensis 7188(T) (=DSM 24997(T)), a novel rhizobacterium from jujube garden soil.</title>
        <authorList>
            <person name="Kwak Y."/>
            <person name="Shin J.H."/>
        </authorList>
    </citation>
    <scope>NUCLEOTIDE SEQUENCE [LARGE SCALE GENOMIC DNA]</scope>
    <source>
        <strain evidence="13 14">DSM 24997</strain>
    </source>
</reference>
<dbReference type="GO" id="GO:0005737">
    <property type="term" value="C:cytoplasm"/>
    <property type="evidence" value="ECO:0007669"/>
    <property type="project" value="UniProtKB-SubCell"/>
</dbReference>
<keyword evidence="1 10" id="KW-0963">Cytoplasm</keyword>
<evidence type="ECO:0000256" key="8">
    <source>
        <dbReference type="ARBA" id="ARBA00022884"/>
    </source>
</evidence>
<feature type="domain" description="CP-type G" evidence="12">
    <location>
        <begin position="104"/>
        <end position="259"/>
    </location>
</feature>
<dbReference type="InterPro" id="IPR010914">
    <property type="entry name" value="RsgA_GTPase_dom"/>
</dbReference>
<gene>
    <name evidence="10" type="primary">rsgA</name>
    <name evidence="13" type="ORF">VN24_09820</name>
</gene>
<dbReference type="PROSITE" id="PS51721">
    <property type="entry name" value="G_CP"/>
    <property type="match status" value="1"/>
</dbReference>
<dbReference type="GO" id="GO:0005525">
    <property type="term" value="F:GTP binding"/>
    <property type="evidence" value="ECO:0007669"/>
    <property type="project" value="UniProtKB-UniRule"/>
</dbReference>
<evidence type="ECO:0000256" key="10">
    <source>
        <dbReference type="HAMAP-Rule" id="MF_01820"/>
    </source>
</evidence>
<keyword evidence="7 10" id="KW-0862">Zinc</keyword>
<comment type="subunit">
    <text evidence="10">Monomer. Associates with 30S ribosomal subunit, binds 16S rRNA.</text>
</comment>
<proteinExistence type="inferred from homology"/>
<keyword evidence="6 10" id="KW-0378">Hydrolase</keyword>
<feature type="binding site" evidence="10">
    <location>
        <begin position="201"/>
        <end position="209"/>
    </location>
    <ligand>
        <name>GTP</name>
        <dbReference type="ChEBI" id="CHEBI:37565"/>
    </ligand>
</feature>
<evidence type="ECO:0000259" key="12">
    <source>
        <dbReference type="PROSITE" id="PS51721"/>
    </source>
</evidence>
<dbReference type="InterPro" id="IPR012340">
    <property type="entry name" value="NA-bd_OB-fold"/>
</dbReference>
<evidence type="ECO:0000256" key="2">
    <source>
        <dbReference type="ARBA" id="ARBA00022517"/>
    </source>
</evidence>
<dbReference type="GO" id="GO:0003924">
    <property type="term" value="F:GTPase activity"/>
    <property type="evidence" value="ECO:0007669"/>
    <property type="project" value="UniProtKB-UniRule"/>
</dbReference>
<evidence type="ECO:0000313" key="14">
    <source>
        <dbReference type="Proteomes" id="UP000032633"/>
    </source>
</evidence>
<evidence type="ECO:0000256" key="7">
    <source>
        <dbReference type="ARBA" id="ARBA00022833"/>
    </source>
</evidence>
<evidence type="ECO:0000259" key="11">
    <source>
        <dbReference type="PROSITE" id="PS50936"/>
    </source>
</evidence>
<keyword evidence="4 10" id="KW-0699">rRNA-binding</keyword>
<dbReference type="InterPro" id="IPR027417">
    <property type="entry name" value="P-loop_NTPase"/>
</dbReference>
<dbReference type="EC" id="3.6.1.-" evidence="10"/>
<dbReference type="NCBIfam" id="TIGR00157">
    <property type="entry name" value="ribosome small subunit-dependent GTPase A"/>
    <property type="match status" value="1"/>
</dbReference>
<dbReference type="SUPFAM" id="SSF52540">
    <property type="entry name" value="P-loop containing nucleoside triphosphate hydrolases"/>
    <property type="match status" value="1"/>
</dbReference>
<accession>A0A0D5NHT6</accession>
<evidence type="ECO:0000256" key="6">
    <source>
        <dbReference type="ARBA" id="ARBA00022801"/>
    </source>
</evidence>
<keyword evidence="9 10" id="KW-0342">GTP-binding</keyword>
<keyword evidence="3 10" id="KW-0479">Metal-binding</keyword>
<evidence type="ECO:0000256" key="3">
    <source>
        <dbReference type="ARBA" id="ARBA00022723"/>
    </source>
</evidence>
<dbReference type="InterPro" id="IPR030378">
    <property type="entry name" value="G_CP_dom"/>
</dbReference>
<dbReference type="GO" id="GO:0019843">
    <property type="term" value="F:rRNA binding"/>
    <property type="evidence" value="ECO:0007669"/>
    <property type="project" value="UniProtKB-KW"/>
</dbReference>
<dbReference type="Gene3D" id="1.10.40.50">
    <property type="entry name" value="Probable gtpase engc, domain 3"/>
    <property type="match status" value="1"/>
</dbReference>
<feature type="binding site" evidence="10">
    <location>
        <position position="289"/>
    </location>
    <ligand>
        <name>Zn(2+)</name>
        <dbReference type="ChEBI" id="CHEBI:29105"/>
    </ligand>
</feature>
<dbReference type="Pfam" id="PF03193">
    <property type="entry name" value="RsgA_GTPase"/>
    <property type="match status" value="1"/>
</dbReference>
<dbReference type="PATRIC" id="fig|1126833.4.peg.2169"/>
<dbReference type="PROSITE" id="PS50936">
    <property type="entry name" value="ENGC_GTPASE"/>
    <property type="match status" value="1"/>
</dbReference>
<reference evidence="14" key="2">
    <citation type="submission" date="2015-03" db="EMBL/GenBank/DDBJ databases">
        <title>Genome sequence of Paenibacillus beijingensis strain DSM 24997T.</title>
        <authorList>
            <person name="Kwak Y."/>
            <person name="Shin J.-H."/>
        </authorList>
    </citation>
    <scope>NUCLEOTIDE SEQUENCE [LARGE SCALE GENOMIC DNA]</scope>
    <source>
        <strain evidence="14">DSM 24997</strain>
    </source>
</reference>
<evidence type="ECO:0000256" key="4">
    <source>
        <dbReference type="ARBA" id="ARBA00022730"/>
    </source>
</evidence>
<dbReference type="EMBL" id="CP011058">
    <property type="protein sequence ID" value="AJY74831.1"/>
    <property type="molecule type" value="Genomic_DNA"/>
</dbReference>
<dbReference type="HOGENOM" id="CLU_033617_0_1_9"/>
<name>A0A0D5NHT6_9BACL</name>
<evidence type="ECO:0000256" key="9">
    <source>
        <dbReference type="ARBA" id="ARBA00023134"/>
    </source>
</evidence>
<comment type="subcellular location">
    <subcellularLocation>
        <location evidence="10">Cytoplasm</location>
    </subcellularLocation>
</comment>
<protein>
    <recommendedName>
        <fullName evidence="10">Small ribosomal subunit biogenesis GTPase RsgA</fullName>
        <ecNumber evidence="10">3.6.1.-</ecNumber>
    </recommendedName>
</protein>
<dbReference type="STRING" id="1126833.VN24_09820"/>
<feature type="binding site" evidence="10">
    <location>
        <begin position="149"/>
        <end position="152"/>
    </location>
    <ligand>
        <name>GTP</name>
        <dbReference type="ChEBI" id="CHEBI:37565"/>
    </ligand>
</feature>
<dbReference type="HAMAP" id="MF_01820">
    <property type="entry name" value="GTPase_RsgA"/>
    <property type="match status" value="1"/>
</dbReference>
<dbReference type="CDD" id="cd01854">
    <property type="entry name" value="YjeQ_EngC"/>
    <property type="match status" value="1"/>
</dbReference>
<feature type="binding site" evidence="10">
    <location>
        <position position="295"/>
    </location>
    <ligand>
        <name>Zn(2+)</name>
        <dbReference type="ChEBI" id="CHEBI:29105"/>
    </ligand>
</feature>
<dbReference type="Proteomes" id="UP000032633">
    <property type="component" value="Chromosome"/>
</dbReference>
<comment type="similarity">
    <text evidence="10">Belongs to the TRAFAC class YlqF/YawG GTPase family. RsgA subfamily.</text>
</comment>
<dbReference type="SUPFAM" id="SSF50249">
    <property type="entry name" value="Nucleic acid-binding proteins"/>
    <property type="match status" value="1"/>
</dbReference>
<feature type="binding site" evidence="10">
    <location>
        <position position="282"/>
    </location>
    <ligand>
        <name>Zn(2+)</name>
        <dbReference type="ChEBI" id="CHEBI:29105"/>
    </ligand>
</feature>
<dbReference type="PANTHER" id="PTHR32120">
    <property type="entry name" value="SMALL RIBOSOMAL SUBUNIT BIOGENESIS GTPASE RSGA"/>
    <property type="match status" value="1"/>
</dbReference>
<keyword evidence="8 10" id="KW-0694">RNA-binding</keyword>
<dbReference type="RefSeq" id="WP_045670264.1">
    <property type="nucleotide sequence ID" value="NZ_CP011058.1"/>
</dbReference>
<dbReference type="KEGG" id="pbj:VN24_09820"/>